<dbReference type="PRINTS" id="PR00459">
    <property type="entry name" value="ASPEROXIDASE"/>
</dbReference>
<dbReference type="EMBL" id="ML178818">
    <property type="protein sequence ID" value="TFL04565.1"/>
    <property type="molecule type" value="Genomic_DNA"/>
</dbReference>
<evidence type="ECO:0000256" key="5">
    <source>
        <dbReference type="ARBA" id="ARBA00022559"/>
    </source>
</evidence>
<dbReference type="GO" id="GO:0000302">
    <property type="term" value="P:response to reactive oxygen species"/>
    <property type="evidence" value="ECO:0007669"/>
    <property type="project" value="TreeGrafter"/>
</dbReference>
<dbReference type="PROSITE" id="PS00436">
    <property type="entry name" value="PEROXIDASE_2"/>
    <property type="match status" value="1"/>
</dbReference>
<dbReference type="AlphaFoldDB" id="A0A5C3QRF8"/>
<keyword evidence="7" id="KW-0479">Metal-binding</keyword>
<comment type="subcellular location">
    <subcellularLocation>
        <location evidence="3">Mitochondrion intermembrane space</location>
    </subcellularLocation>
    <subcellularLocation>
        <location evidence="2">Mitochondrion matrix</location>
    </subcellularLocation>
</comment>
<dbReference type="InterPro" id="IPR044831">
    <property type="entry name" value="Ccp1-like"/>
</dbReference>
<dbReference type="CDD" id="cd00691">
    <property type="entry name" value="ascorbate_peroxidase"/>
    <property type="match status" value="1"/>
</dbReference>
<dbReference type="InterPro" id="IPR019794">
    <property type="entry name" value="Peroxidases_AS"/>
</dbReference>
<dbReference type="InterPro" id="IPR002207">
    <property type="entry name" value="Peroxidase_I"/>
</dbReference>
<feature type="domain" description="Plant heme peroxidase family profile" evidence="14">
    <location>
        <begin position="55"/>
        <end position="312"/>
    </location>
</feature>
<dbReference type="OrthoDB" id="2859658at2759"/>
<dbReference type="STRING" id="1884261.A0A5C3QRF8"/>
<evidence type="ECO:0000313" key="16">
    <source>
        <dbReference type="Proteomes" id="UP000305067"/>
    </source>
</evidence>
<dbReference type="Proteomes" id="UP000305067">
    <property type="component" value="Unassembled WGS sequence"/>
</dbReference>
<keyword evidence="6" id="KW-0349">Heme</keyword>
<keyword evidence="16" id="KW-1185">Reference proteome</keyword>
<evidence type="ECO:0000256" key="7">
    <source>
        <dbReference type="ARBA" id="ARBA00022723"/>
    </source>
</evidence>
<dbReference type="PROSITE" id="PS00435">
    <property type="entry name" value="PEROXIDASE_1"/>
    <property type="match status" value="1"/>
</dbReference>
<evidence type="ECO:0000256" key="8">
    <source>
        <dbReference type="ARBA" id="ARBA00022946"/>
    </source>
</evidence>
<evidence type="ECO:0000256" key="1">
    <source>
        <dbReference type="ARBA" id="ARBA00003917"/>
    </source>
</evidence>
<name>A0A5C3QRF8_9AGAR</name>
<accession>A0A5C3QRF8</accession>
<dbReference type="GO" id="GO:0005759">
    <property type="term" value="C:mitochondrial matrix"/>
    <property type="evidence" value="ECO:0007669"/>
    <property type="project" value="UniProtKB-SubCell"/>
</dbReference>
<evidence type="ECO:0000256" key="10">
    <source>
        <dbReference type="ARBA" id="ARBA00023004"/>
    </source>
</evidence>
<dbReference type="InterPro" id="IPR002016">
    <property type="entry name" value="Haem_peroxidase"/>
</dbReference>
<organism evidence="15 16">
    <name type="scientific">Pterulicium gracile</name>
    <dbReference type="NCBI Taxonomy" id="1884261"/>
    <lineage>
        <taxon>Eukaryota</taxon>
        <taxon>Fungi</taxon>
        <taxon>Dikarya</taxon>
        <taxon>Basidiomycota</taxon>
        <taxon>Agaricomycotina</taxon>
        <taxon>Agaricomycetes</taxon>
        <taxon>Agaricomycetidae</taxon>
        <taxon>Agaricales</taxon>
        <taxon>Pleurotineae</taxon>
        <taxon>Pterulaceae</taxon>
        <taxon>Pterulicium</taxon>
    </lineage>
</organism>
<evidence type="ECO:0000256" key="11">
    <source>
        <dbReference type="ARBA" id="ARBA00023128"/>
    </source>
</evidence>
<dbReference type="InterPro" id="IPR019793">
    <property type="entry name" value="Peroxidases_heam-ligand_BS"/>
</dbReference>
<keyword evidence="5 13" id="KW-0575">Peroxidase</keyword>
<comment type="similarity">
    <text evidence="4">Belongs to the peroxidase family. Cytochrome c peroxidase subfamily.</text>
</comment>
<comment type="catalytic activity">
    <reaction evidence="12">
        <text>2 Fe(II)-[cytochrome c] + H2O2 + 2 H(+) = 2 Fe(III)-[cytochrome c] + 2 H2O</text>
        <dbReference type="Rhea" id="RHEA:16581"/>
        <dbReference type="Rhea" id="RHEA-COMP:10350"/>
        <dbReference type="Rhea" id="RHEA-COMP:14399"/>
        <dbReference type="ChEBI" id="CHEBI:15377"/>
        <dbReference type="ChEBI" id="CHEBI:15378"/>
        <dbReference type="ChEBI" id="CHEBI:16240"/>
        <dbReference type="ChEBI" id="CHEBI:29033"/>
        <dbReference type="ChEBI" id="CHEBI:29034"/>
        <dbReference type="EC" id="1.11.1.5"/>
    </reaction>
</comment>
<evidence type="ECO:0000256" key="2">
    <source>
        <dbReference type="ARBA" id="ARBA00004305"/>
    </source>
</evidence>
<evidence type="ECO:0000256" key="3">
    <source>
        <dbReference type="ARBA" id="ARBA00004569"/>
    </source>
</evidence>
<sequence length="313" mass="34696">MMSNGDGAAAKATNAAKSGAQAAKVAANFVPSKEDYQKVYNTIAEIMDDAGDYDDGSYGPVLLRLAWHSSGTYDAETKTGGSNFATMRFEPESLHGANNGLDVARNLMQKVKEQYPWISYGDLWTLAGVAAIQEMAGPVIPWRAGRVDGVAEQATPDGRLPDASQGGSHLRAIFGRMGFNDQEIVALSGAHALGRCHTDRSGFEGPWTFSPITLTNDYYKLLFDEKWVWRSWNGPKQLQDKKSRSLMMLPTDYVLTQDKSFKKHAKAYAEDQDLFFKDFSAVVVRLFELGVPSKQWVSEEPWTMKRVEEQSSN</sequence>
<dbReference type="Pfam" id="PF00141">
    <property type="entry name" value="peroxidase"/>
    <property type="match status" value="1"/>
</dbReference>
<evidence type="ECO:0000256" key="9">
    <source>
        <dbReference type="ARBA" id="ARBA00023002"/>
    </source>
</evidence>
<dbReference type="GO" id="GO:0046872">
    <property type="term" value="F:metal ion binding"/>
    <property type="evidence" value="ECO:0007669"/>
    <property type="project" value="UniProtKB-UniRule"/>
</dbReference>
<dbReference type="PANTHER" id="PTHR31356:SF58">
    <property type="entry name" value="CYTOCHROME C PEROXIDASE, MITOCHONDRIAL"/>
    <property type="match status" value="1"/>
</dbReference>
<gene>
    <name evidence="15" type="ORF">BDV98DRAFT_562469</name>
</gene>
<keyword evidence="8" id="KW-0809">Transit peptide</keyword>
<dbReference type="GO" id="GO:0042744">
    <property type="term" value="P:hydrogen peroxide catabolic process"/>
    <property type="evidence" value="ECO:0007669"/>
    <property type="project" value="TreeGrafter"/>
</dbReference>
<proteinExistence type="inferred from homology"/>
<dbReference type="Gene3D" id="1.10.520.10">
    <property type="match status" value="1"/>
</dbReference>
<dbReference type="PROSITE" id="PS50873">
    <property type="entry name" value="PEROXIDASE_4"/>
    <property type="match status" value="1"/>
</dbReference>
<dbReference type="InterPro" id="IPR010255">
    <property type="entry name" value="Haem_peroxidase_sf"/>
</dbReference>
<dbReference type="GO" id="GO:0004130">
    <property type="term" value="F:cytochrome-c peroxidase activity"/>
    <property type="evidence" value="ECO:0007669"/>
    <property type="project" value="UniProtKB-EC"/>
</dbReference>
<evidence type="ECO:0000256" key="6">
    <source>
        <dbReference type="ARBA" id="ARBA00022617"/>
    </source>
</evidence>
<dbReference type="PRINTS" id="PR00458">
    <property type="entry name" value="PEROXIDASE"/>
</dbReference>
<keyword evidence="11" id="KW-0496">Mitochondrion</keyword>
<dbReference type="GO" id="GO:0034599">
    <property type="term" value="P:cellular response to oxidative stress"/>
    <property type="evidence" value="ECO:0007669"/>
    <property type="project" value="InterPro"/>
</dbReference>
<evidence type="ECO:0000259" key="14">
    <source>
        <dbReference type="PROSITE" id="PS50873"/>
    </source>
</evidence>
<evidence type="ECO:0000256" key="13">
    <source>
        <dbReference type="RuleBase" id="RU363051"/>
    </source>
</evidence>
<protein>
    <recommendedName>
        <fullName evidence="13">Peroxidase</fullName>
        <ecNumber evidence="13">1.11.1.-</ecNumber>
    </recommendedName>
</protein>
<keyword evidence="10" id="KW-0408">Iron</keyword>
<comment type="function">
    <text evidence="1">Destroys radicals which are normally produced within the cells and which are toxic to biological systems.</text>
</comment>
<evidence type="ECO:0000256" key="12">
    <source>
        <dbReference type="ARBA" id="ARBA00049265"/>
    </source>
</evidence>
<evidence type="ECO:0000256" key="4">
    <source>
        <dbReference type="ARBA" id="ARBA00005997"/>
    </source>
</evidence>
<dbReference type="GO" id="GO:0020037">
    <property type="term" value="F:heme binding"/>
    <property type="evidence" value="ECO:0007669"/>
    <property type="project" value="UniProtKB-UniRule"/>
</dbReference>
<keyword evidence="9 13" id="KW-0560">Oxidoreductase</keyword>
<reference evidence="15 16" key="1">
    <citation type="journal article" date="2019" name="Nat. Ecol. Evol.">
        <title>Megaphylogeny resolves global patterns of mushroom evolution.</title>
        <authorList>
            <person name="Varga T."/>
            <person name="Krizsan K."/>
            <person name="Foldi C."/>
            <person name="Dima B."/>
            <person name="Sanchez-Garcia M."/>
            <person name="Sanchez-Ramirez S."/>
            <person name="Szollosi G.J."/>
            <person name="Szarkandi J.G."/>
            <person name="Papp V."/>
            <person name="Albert L."/>
            <person name="Andreopoulos W."/>
            <person name="Angelini C."/>
            <person name="Antonin V."/>
            <person name="Barry K.W."/>
            <person name="Bougher N.L."/>
            <person name="Buchanan P."/>
            <person name="Buyck B."/>
            <person name="Bense V."/>
            <person name="Catcheside P."/>
            <person name="Chovatia M."/>
            <person name="Cooper J."/>
            <person name="Damon W."/>
            <person name="Desjardin D."/>
            <person name="Finy P."/>
            <person name="Geml J."/>
            <person name="Haridas S."/>
            <person name="Hughes K."/>
            <person name="Justo A."/>
            <person name="Karasinski D."/>
            <person name="Kautmanova I."/>
            <person name="Kiss B."/>
            <person name="Kocsube S."/>
            <person name="Kotiranta H."/>
            <person name="LaButti K.M."/>
            <person name="Lechner B.E."/>
            <person name="Liimatainen K."/>
            <person name="Lipzen A."/>
            <person name="Lukacs Z."/>
            <person name="Mihaltcheva S."/>
            <person name="Morgado L.N."/>
            <person name="Niskanen T."/>
            <person name="Noordeloos M.E."/>
            <person name="Ohm R.A."/>
            <person name="Ortiz-Santana B."/>
            <person name="Ovrebo C."/>
            <person name="Racz N."/>
            <person name="Riley R."/>
            <person name="Savchenko A."/>
            <person name="Shiryaev A."/>
            <person name="Soop K."/>
            <person name="Spirin V."/>
            <person name="Szebenyi C."/>
            <person name="Tomsovsky M."/>
            <person name="Tulloss R.E."/>
            <person name="Uehling J."/>
            <person name="Grigoriev I.V."/>
            <person name="Vagvolgyi C."/>
            <person name="Papp T."/>
            <person name="Martin F.M."/>
            <person name="Miettinen O."/>
            <person name="Hibbett D.S."/>
            <person name="Nagy L.G."/>
        </authorList>
    </citation>
    <scope>NUCLEOTIDE SEQUENCE [LARGE SCALE GENOMIC DNA]</scope>
    <source>
        <strain evidence="15 16">CBS 309.79</strain>
    </source>
</reference>
<dbReference type="PANTHER" id="PTHR31356">
    <property type="entry name" value="THYLAKOID LUMENAL 29 KDA PROTEIN, CHLOROPLASTIC-RELATED"/>
    <property type="match status" value="1"/>
</dbReference>
<dbReference type="FunFam" id="1.10.420.10:FF:000009">
    <property type="entry name" value="Ascorbate peroxidase"/>
    <property type="match status" value="1"/>
</dbReference>
<evidence type="ECO:0000313" key="15">
    <source>
        <dbReference type="EMBL" id="TFL04565.1"/>
    </source>
</evidence>
<dbReference type="FunFam" id="1.10.520.10:FF:000005">
    <property type="entry name" value="Cytochrome c peroxidase"/>
    <property type="match status" value="1"/>
</dbReference>
<dbReference type="EC" id="1.11.1.-" evidence="13"/>
<dbReference type="Gene3D" id="1.10.420.10">
    <property type="entry name" value="Peroxidase, domain 2"/>
    <property type="match status" value="1"/>
</dbReference>
<dbReference type="SUPFAM" id="SSF48113">
    <property type="entry name" value="Heme-dependent peroxidases"/>
    <property type="match status" value="1"/>
</dbReference>
<dbReference type="GO" id="GO:0005758">
    <property type="term" value="C:mitochondrial intermembrane space"/>
    <property type="evidence" value="ECO:0007669"/>
    <property type="project" value="UniProtKB-SubCell"/>
</dbReference>